<dbReference type="Gene3D" id="3.40.50.11240">
    <property type="entry name" value="Ethanolamine ammonia-lyase light chain (EutC)"/>
    <property type="match status" value="1"/>
</dbReference>
<evidence type="ECO:0000313" key="6">
    <source>
        <dbReference type="Proteomes" id="UP000324176"/>
    </source>
</evidence>
<dbReference type="PANTHER" id="PTHR39330:SF1">
    <property type="entry name" value="ETHANOLAMINE AMMONIA-LYASE SMALL SUBUNIT"/>
    <property type="match status" value="1"/>
</dbReference>
<comment type="caution">
    <text evidence="5">The sequence shown here is derived from an EMBL/GenBank/DDBJ whole genome shotgun (WGS) entry which is preliminary data.</text>
</comment>
<evidence type="ECO:0000313" key="5">
    <source>
        <dbReference type="EMBL" id="TYP83739.1"/>
    </source>
</evidence>
<dbReference type="GO" id="GO:0008851">
    <property type="term" value="F:ethanolamine ammonia-lyase activity"/>
    <property type="evidence" value="ECO:0007669"/>
    <property type="project" value="InterPro"/>
</dbReference>
<name>A0A5D3YEA8_9PROT</name>
<keyword evidence="4" id="KW-1283">Bacterial microcompartment</keyword>
<dbReference type="InterPro" id="IPR042251">
    <property type="entry name" value="EutC_C"/>
</dbReference>
<dbReference type="EMBL" id="VNHT01000042">
    <property type="protein sequence ID" value="TYP83739.1"/>
    <property type="molecule type" value="Genomic_DNA"/>
</dbReference>
<dbReference type="GO" id="GO:0031419">
    <property type="term" value="F:cobalamin binding"/>
    <property type="evidence" value="ECO:0007669"/>
    <property type="project" value="UniProtKB-KW"/>
</dbReference>
<keyword evidence="3" id="KW-0170">Cobalt</keyword>
<keyword evidence="1" id="KW-0846">Cobalamin</keyword>
<accession>A0A5D3YEA8</accession>
<dbReference type="Proteomes" id="UP000324176">
    <property type="component" value="Unassembled WGS sequence"/>
</dbReference>
<proteinExistence type="predicted"/>
<protein>
    <submittedName>
        <fullName evidence="5">Ethanolamine ammonia-lyase small subunit</fullName>
    </submittedName>
</protein>
<keyword evidence="2 5" id="KW-0456">Lyase</keyword>
<gene>
    <name evidence="5" type="ORF">BCL69_104213</name>
</gene>
<dbReference type="Pfam" id="PF05985">
    <property type="entry name" value="EutC"/>
    <property type="match status" value="1"/>
</dbReference>
<dbReference type="GO" id="GO:0006520">
    <property type="term" value="P:amino acid metabolic process"/>
    <property type="evidence" value="ECO:0007669"/>
    <property type="project" value="InterPro"/>
</dbReference>
<evidence type="ECO:0000256" key="1">
    <source>
        <dbReference type="ARBA" id="ARBA00022628"/>
    </source>
</evidence>
<organism evidence="5 6">
    <name type="scientific">Nitrosomonas communis</name>
    <dbReference type="NCBI Taxonomy" id="44574"/>
    <lineage>
        <taxon>Bacteria</taxon>
        <taxon>Pseudomonadati</taxon>
        <taxon>Pseudomonadota</taxon>
        <taxon>Betaproteobacteria</taxon>
        <taxon>Nitrosomonadales</taxon>
        <taxon>Nitrosomonadaceae</taxon>
        <taxon>Nitrosomonas</taxon>
    </lineage>
</organism>
<reference evidence="5 6" key="1">
    <citation type="submission" date="2019-07" db="EMBL/GenBank/DDBJ databases">
        <title>Active sludge and wastewater microbial communities from Klosterneuburg, Austria.</title>
        <authorList>
            <person name="Wagner M."/>
        </authorList>
    </citation>
    <scope>NUCLEOTIDE SEQUENCE [LARGE SCALE GENOMIC DNA]</scope>
    <source>
        <strain evidence="5 6">Nm2</strain>
    </source>
</reference>
<evidence type="ECO:0000256" key="4">
    <source>
        <dbReference type="ARBA" id="ARBA00024446"/>
    </source>
</evidence>
<evidence type="ECO:0000256" key="3">
    <source>
        <dbReference type="ARBA" id="ARBA00023285"/>
    </source>
</evidence>
<dbReference type="OrthoDB" id="114248at2"/>
<dbReference type="InterPro" id="IPR009246">
    <property type="entry name" value="EutC"/>
</dbReference>
<dbReference type="AlphaFoldDB" id="A0A5D3YEA8"/>
<sequence length="96" mass="10289">MKVSSVVIASQAWVALAGEIGELLSADIVAILIGERPGLRSSDSLSIYMTMRPRLVVVMQAGTCITNICSERLSYSISKSKMTGRRAADSINNTAR</sequence>
<dbReference type="RefSeq" id="WP_158441547.1">
    <property type="nucleotide sequence ID" value="NZ_CP011451.1"/>
</dbReference>
<dbReference type="GO" id="GO:0009350">
    <property type="term" value="C:ethanolamine ammonia-lyase complex"/>
    <property type="evidence" value="ECO:0007669"/>
    <property type="project" value="TreeGrafter"/>
</dbReference>
<dbReference type="PANTHER" id="PTHR39330">
    <property type="entry name" value="ETHANOLAMINE AMMONIA-LYASE LIGHT CHAIN"/>
    <property type="match status" value="1"/>
</dbReference>
<evidence type="ECO:0000256" key="2">
    <source>
        <dbReference type="ARBA" id="ARBA00023239"/>
    </source>
</evidence>